<sequence length="70" mass="7946">MKPGIDELMREYLENQKKHFGKTLFSTREIADAVGLTIYQVRGYLEMLQSSGVVEKVNSGRGRAGQWTLL</sequence>
<proteinExistence type="predicted"/>
<accession>A0A7D7KG06</accession>
<evidence type="ECO:0000313" key="3">
    <source>
        <dbReference type="EMBL" id="QMS41676.1"/>
    </source>
</evidence>
<dbReference type="InterPro" id="IPR036388">
    <property type="entry name" value="WH-like_DNA-bd_sf"/>
</dbReference>
<dbReference type="SUPFAM" id="SSF46785">
    <property type="entry name" value="Winged helix' DNA-binding domain"/>
    <property type="match status" value="1"/>
</dbReference>
<keyword evidence="3" id="KW-0614">Plasmid</keyword>
<protein>
    <submittedName>
        <fullName evidence="3">FaeA-like family protein</fullName>
    </submittedName>
</protein>
<keyword evidence="1" id="KW-0805">Transcription regulation</keyword>
<evidence type="ECO:0000313" key="4">
    <source>
        <dbReference type="Proteomes" id="UP000514533"/>
    </source>
</evidence>
<dbReference type="InterPro" id="IPR006793">
    <property type="entry name" value="FaeA"/>
</dbReference>
<dbReference type="InterPro" id="IPR036390">
    <property type="entry name" value="WH_DNA-bd_sf"/>
</dbReference>
<organism evidence="3 4">
    <name type="scientific">Escherichia coli</name>
    <dbReference type="NCBI Taxonomy" id="562"/>
    <lineage>
        <taxon>Bacteria</taxon>
        <taxon>Pseudomonadati</taxon>
        <taxon>Pseudomonadota</taxon>
        <taxon>Gammaproteobacteria</taxon>
        <taxon>Enterobacterales</taxon>
        <taxon>Enterobacteriaceae</taxon>
        <taxon>Escherichia</taxon>
    </lineage>
</organism>
<dbReference type="AlphaFoldDB" id="A0A7D7KG06"/>
<gene>
    <name evidence="3" type="ORF">HVV39_27340</name>
</gene>
<dbReference type="Gene3D" id="1.10.10.10">
    <property type="entry name" value="Winged helix-like DNA-binding domain superfamily/Winged helix DNA-binding domain"/>
    <property type="match status" value="1"/>
</dbReference>
<dbReference type="EMBL" id="CP055983">
    <property type="protein sequence ID" value="QMS41676.1"/>
    <property type="molecule type" value="Genomic_DNA"/>
</dbReference>
<reference evidence="3 4" key="1">
    <citation type="submission" date="2020-06" db="EMBL/GenBank/DDBJ databases">
        <title>REHAB project genomes.</title>
        <authorList>
            <person name="Shaw L.P."/>
        </authorList>
    </citation>
    <scope>NUCLEOTIDE SEQUENCE [LARGE SCALE GENOMIC DNA]</scope>
    <source>
        <strain evidence="3 4">RHB01-C20</strain>
        <plasmid evidence="4">prhb01-c20_3</plasmid>
    </source>
</reference>
<dbReference type="Pfam" id="PF04703">
    <property type="entry name" value="FaeA"/>
    <property type="match status" value="1"/>
</dbReference>
<dbReference type="Proteomes" id="UP000514533">
    <property type="component" value="Plasmid pRHB01-C20_3"/>
</dbReference>
<dbReference type="GO" id="GO:0006355">
    <property type="term" value="P:regulation of DNA-templated transcription"/>
    <property type="evidence" value="ECO:0007669"/>
    <property type="project" value="InterPro"/>
</dbReference>
<geneLocation type="plasmid" evidence="4">
    <name>prhb01-c20_3</name>
</geneLocation>
<evidence type="ECO:0000256" key="2">
    <source>
        <dbReference type="ARBA" id="ARBA00023163"/>
    </source>
</evidence>
<evidence type="ECO:0000256" key="1">
    <source>
        <dbReference type="ARBA" id="ARBA00023015"/>
    </source>
</evidence>
<name>A0A7D7KG06_ECOLX</name>
<keyword evidence="2" id="KW-0804">Transcription</keyword>